<feature type="compositionally biased region" description="Basic residues" evidence="1">
    <location>
        <begin position="1"/>
        <end position="42"/>
    </location>
</feature>
<sequence length="237" mass="24017">MRLRRRGHVGHRLRRHGRLAARGGGHRRPLGPRARPPSRRPAFRPPGASAPGASAPGASAPGASTTGASAPGASAPGASAPGASTTGASALGASPAGASAAAGAASTGVGVACGAGEVSSCEFVVGSDGVILRTSWGQRGGSVGRSRDGRKAGRVRAPARRTESIGQMVMSTGGFARRQGSRRCVEYILVRAEPCSYCERRLFRGTRVRPLPLDIAALVLPLLAGAGLFALGRTFRR</sequence>
<dbReference type="EMBL" id="CP053452">
    <property type="protein sequence ID" value="QJW98808.1"/>
    <property type="molecule type" value="Genomic_DNA"/>
</dbReference>
<proteinExistence type="predicted"/>
<evidence type="ECO:0000313" key="4">
    <source>
        <dbReference type="Proteomes" id="UP000503447"/>
    </source>
</evidence>
<feature type="region of interest" description="Disordered" evidence="1">
    <location>
        <begin position="138"/>
        <end position="160"/>
    </location>
</feature>
<dbReference type="Proteomes" id="UP000503447">
    <property type="component" value="Chromosome"/>
</dbReference>
<feature type="region of interest" description="Disordered" evidence="1">
    <location>
        <begin position="1"/>
        <end position="95"/>
    </location>
</feature>
<dbReference type="AlphaFoldDB" id="A0A6M5YY62"/>
<reference evidence="4" key="1">
    <citation type="submission" date="2020-05" db="EMBL/GenBank/DDBJ databases">
        <title>Frigoriglobus tundricola gen. nov., sp. nov., a psychrotolerant cellulolytic planctomycete of the family Gemmataceae with two divergent copies of 16S rRNA gene.</title>
        <authorList>
            <person name="Kulichevskaya I.S."/>
            <person name="Ivanova A.A."/>
            <person name="Naumoff D.G."/>
            <person name="Beletsky A.V."/>
            <person name="Rijpstra W.I.C."/>
            <person name="Sinninghe Damste J.S."/>
            <person name="Mardanov A.V."/>
            <person name="Ravin N.V."/>
            <person name="Dedysh S.N."/>
        </authorList>
    </citation>
    <scope>NUCLEOTIDE SEQUENCE [LARGE SCALE GENOMIC DNA]</scope>
    <source>
        <strain evidence="4">PL17</strain>
    </source>
</reference>
<keyword evidence="2" id="KW-1133">Transmembrane helix</keyword>
<gene>
    <name evidence="3" type="ORF">FTUN_6403</name>
</gene>
<keyword evidence="2" id="KW-0812">Transmembrane</keyword>
<keyword evidence="2" id="KW-0472">Membrane</keyword>
<protein>
    <submittedName>
        <fullName evidence="3">Uncharacterized protein</fullName>
    </submittedName>
</protein>
<feature type="transmembrane region" description="Helical" evidence="2">
    <location>
        <begin position="211"/>
        <end position="231"/>
    </location>
</feature>
<feature type="compositionally biased region" description="Low complexity" evidence="1">
    <location>
        <begin position="45"/>
        <end position="95"/>
    </location>
</feature>
<organism evidence="3 4">
    <name type="scientific">Frigoriglobus tundricola</name>
    <dbReference type="NCBI Taxonomy" id="2774151"/>
    <lineage>
        <taxon>Bacteria</taxon>
        <taxon>Pseudomonadati</taxon>
        <taxon>Planctomycetota</taxon>
        <taxon>Planctomycetia</taxon>
        <taxon>Gemmatales</taxon>
        <taxon>Gemmataceae</taxon>
        <taxon>Frigoriglobus</taxon>
    </lineage>
</organism>
<dbReference type="KEGG" id="ftj:FTUN_6403"/>
<evidence type="ECO:0000256" key="1">
    <source>
        <dbReference type="SAM" id="MobiDB-lite"/>
    </source>
</evidence>
<evidence type="ECO:0000313" key="3">
    <source>
        <dbReference type="EMBL" id="QJW98808.1"/>
    </source>
</evidence>
<keyword evidence="4" id="KW-1185">Reference proteome</keyword>
<name>A0A6M5YY62_9BACT</name>
<evidence type="ECO:0000256" key="2">
    <source>
        <dbReference type="SAM" id="Phobius"/>
    </source>
</evidence>
<accession>A0A6M5YY62</accession>